<feature type="transmembrane region" description="Helical" evidence="9">
    <location>
        <begin position="110"/>
        <end position="130"/>
    </location>
</feature>
<evidence type="ECO:0000256" key="5">
    <source>
        <dbReference type="ARBA" id="ARBA00022692"/>
    </source>
</evidence>
<gene>
    <name evidence="10" type="ORF">GCM10008905_26610</name>
</gene>
<dbReference type="Proteomes" id="UP001500339">
    <property type="component" value="Unassembled WGS sequence"/>
</dbReference>
<keyword evidence="6 9" id="KW-1133">Transmembrane helix</keyword>
<dbReference type="EMBL" id="BAAACF010000003">
    <property type="protein sequence ID" value="GAA0728142.1"/>
    <property type="molecule type" value="Genomic_DNA"/>
</dbReference>
<evidence type="ECO:0000256" key="8">
    <source>
        <dbReference type="PIRNR" id="PIRNR037778"/>
    </source>
</evidence>
<keyword evidence="3 8" id="KW-0813">Transport</keyword>
<evidence type="ECO:0000256" key="7">
    <source>
        <dbReference type="ARBA" id="ARBA00023136"/>
    </source>
</evidence>
<evidence type="ECO:0000313" key="10">
    <source>
        <dbReference type="EMBL" id="GAA0728142.1"/>
    </source>
</evidence>
<keyword evidence="5 9" id="KW-0812">Transmembrane</keyword>
<reference evidence="11" key="1">
    <citation type="journal article" date="2019" name="Int. J. Syst. Evol. Microbiol.">
        <title>The Global Catalogue of Microorganisms (GCM) 10K type strain sequencing project: providing services to taxonomists for standard genome sequencing and annotation.</title>
        <authorList>
            <consortium name="The Broad Institute Genomics Platform"/>
            <consortium name="The Broad Institute Genome Sequencing Center for Infectious Disease"/>
            <person name="Wu L."/>
            <person name="Ma J."/>
        </authorList>
    </citation>
    <scope>NUCLEOTIDE SEQUENCE [LARGE SCALE GENOMIC DNA]</scope>
    <source>
        <strain evidence="11">JCM 1405</strain>
    </source>
</reference>
<keyword evidence="11" id="KW-1185">Reference proteome</keyword>
<evidence type="ECO:0000313" key="11">
    <source>
        <dbReference type="Proteomes" id="UP001500339"/>
    </source>
</evidence>
<feature type="transmembrane region" description="Helical" evidence="9">
    <location>
        <begin position="162"/>
        <end position="186"/>
    </location>
</feature>
<dbReference type="PANTHER" id="PTHR38438:SF1">
    <property type="entry name" value="RIBOFLAVIN TRANSPORTER RIBU"/>
    <property type="match status" value="1"/>
</dbReference>
<feature type="transmembrane region" description="Helical" evidence="9">
    <location>
        <begin position="12"/>
        <end position="32"/>
    </location>
</feature>
<keyword evidence="4 8" id="KW-1003">Cell membrane</keyword>
<comment type="function">
    <text evidence="8">Probably a riboflavin-binding protein that interacts with the energy-coupling factor (ECF) ABC-transporter complex.</text>
</comment>
<proteinExistence type="inferred from homology"/>
<dbReference type="PIRSF" id="PIRSF037778">
    <property type="entry name" value="UCP037778_transp_RibU"/>
    <property type="match status" value="1"/>
</dbReference>
<dbReference type="RefSeq" id="WP_343770407.1">
    <property type="nucleotide sequence ID" value="NZ_BAAACF010000003.1"/>
</dbReference>
<comment type="similarity">
    <text evidence="2 8">Belongs to the prokaryotic riboflavin transporter (P-RFT) (TC 2.A.87) family.</text>
</comment>
<evidence type="ECO:0000256" key="6">
    <source>
        <dbReference type="ARBA" id="ARBA00022989"/>
    </source>
</evidence>
<comment type="caution">
    <text evidence="10">The sequence shown here is derived from an EMBL/GenBank/DDBJ whole genome shotgun (WGS) entry which is preliminary data.</text>
</comment>
<evidence type="ECO:0000256" key="4">
    <source>
        <dbReference type="ARBA" id="ARBA00022475"/>
    </source>
</evidence>
<accession>A0ABP3UE22</accession>
<sequence length="204" mass="22516">MRNKKLNKSIKITLLSVIAYLIMYIELPIPFFPEFLKIDISDIPALIGAFAFGPIEGVIIQLVKNILHGVFATKTAFVGELANFLVGAVIVITAGTIYKNNKSKKSAFMGLVVGSVVMAIAAGIFNYYLFLPLYQKVLNVPLQAFVGMASKVNPMVKDLWTFILWSIVPFNLIKGIFVSVVTLGIYKSVSPMLHKEGMENELVK</sequence>
<protein>
    <recommendedName>
        <fullName evidence="8">Riboflavin transporter</fullName>
    </recommendedName>
</protein>
<evidence type="ECO:0000256" key="2">
    <source>
        <dbReference type="ARBA" id="ARBA00005540"/>
    </source>
</evidence>
<evidence type="ECO:0000256" key="9">
    <source>
        <dbReference type="SAM" id="Phobius"/>
    </source>
</evidence>
<dbReference type="Gene3D" id="1.10.1760.20">
    <property type="match status" value="1"/>
</dbReference>
<dbReference type="Pfam" id="PF12822">
    <property type="entry name" value="ECF_trnsprt"/>
    <property type="match status" value="1"/>
</dbReference>
<evidence type="ECO:0000256" key="3">
    <source>
        <dbReference type="ARBA" id="ARBA00022448"/>
    </source>
</evidence>
<dbReference type="PANTHER" id="PTHR38438">
    <property type="entry name" value="RIBOFLAVIN TRANSPORTER RIBU"/>
    <property type="match status" value="1"/>
</dbReference>
<name>A0ABP3UE22_9CLOT</name>
<dbReference type="InterPro" id="IPR025720">
    <property type="entry name" value="RibU"/>
</dbReference>
<comment type="subcellular location">
    <subcellularLocation>
        <location evidence="1">Cell membrane</location>
        <topology evidence="1">Multi-pass membrane protein</topology>
    </subcellularLocation>
</comment>
<organism evidence="10 11">
    <name type="scientific">Clostridium malenominatum</name>
    <dbReference type="NCBI Taxonomy" id="1539"/>
    <lineage>
        <taxon>Bacteria</taxon>
        <taxon>Bacillati</taxon>
        <taxon>Bacillota</taxon>
        <taxon>Clostridia</taxon>
        <taxon>Eubacteriales</taxon>
        <taxon>Clostridiaceae</taxon>
        <taxon>Clostridium</taxon>
    </lineage>
</organism>
<evidence type="ECO:0000256" key="1">
    <source>
        <dbReference type="ARBA" id="ARBA00004651"/>
    </source>
</evidence>
<dbReference type="InterPro" id="IPR024529">
    <property type="entry name" value="ECF_trnsprt_substrate-spec"/>
</dbReference>
<keyword evidence="7 8" id="KW-0472">Membrane</keyword>
<feature type="transmembrane region" description="Helical" evidence="9">
    <location>
        <begin position="81"/>
        <end position="98"/>
    </location>
</feature>